<proteinExistence type="predicted"/>
<protein>
    <submittedName>
        <fullName evidence="1">Uncharacterized protein</fullName>
    </submittedName>
</protein>
<gene>
    <name evidence="1" type="ORF">NLG97_g6883</name>
</gene>
<keyword evidence="2" id="KW-1185">Reference proteome</keyword>
<sequence>MRTVVLTQLAGAYDNEFWMVDAVRAAETYPAVWFAGVALTEMYQSIAHAKMSRSQQLSRRIRAMENYGRAVRSILDVTGQASVTLADKKAVILSSLLLIGFCNLENNVLKLTAHVRNAFQILNQWQLGGSLEQSSESGSIINTSSLIRQLQRFEVECAILNIPHAFLNEGIRAVPASSSFTSASAAYTEFLSISPPCMAAIMDAAKAALSEKPIPESVLSCRRLFKQWKAKFVTLLQARDHDSSDECLLSLRIWSITIEIGLFVERSGLLWKELAYDAWNPLFEKQLDLAEQLRAAITKNVTGQGGQRSRRLLQPFSFSKTIADALVLVHRCRVGSVRRRAIALLRNWPHQQGLGSNYLVADIMEAKTQVEEEAFLLPGAARPAGCQCVAPHYICPLHRCIKQQVRQPEQLRSENMVSSQTVVRLFLPADLRGPQNLVERTLTLNRHYVEDWL</sequence>
<reference evidence="1" key="1">
    <citation type="submission" date="2022-07" db="EMBL/GenBank/DDBJ databases">
        <title>Genome Sequence of Lecanicillium saksenae.</title>
        <authorList>
            <person name="Buettner E."/>
        </authorList>
    </citation>
    <scope>NUCLEOTIDE SEQUENCE</scope>
    <source>
        <strain evidence="1">VT-O1</strain>
    </source>
</reference>
<name>A0ACC1QNE4_9HYPO</name>
<accession>A0ACC1QNE4</accession>
<organism evidence="1 2">
    <name type="scientific">Lecanicillium saksenae</name>
    <dbReference type="NCBI Taxonomy" id="468837"/>
    <lineage>
        <taxon>Eukaryota</taxon>
        <taxon>Fungi</taxon>
        <taxon>Dikarya</taxon>
        <taxon>Ascomycota</taxon>
        <taxon>Pezizomycotina</taxon>
        <taxon>Sordariomycetes</taxon>
        <taxon>Hypocreomycetidae</taxon>
        <taxon>Hypocreales</taxon>
        <taxon>Cordycipitaceae</taxon>
        <taxon>Lecanicillium</taxon>
    </lineage>
</organism>
<dbReference type="EMBL" id="JANAKD010000978">
    <property type="protein sequence ID" value="KAJ3485141.1"/>
    <property type="molecule type" value="Genomic_DNA"/>
</dbReference>
<evidence type="ECO:0000313" key="1">
    <source>
        <dbReference type="EMBL" id="KAJ3485141.1"/>
    </source>
</evidence>
<evidence type="ECO:0000313" key="2">
    <source>
        <dbReference type="Proteomes" id="UP001148737"/>
    </source>
</evidence>
<comment type="caution">
    <text evidence="1">The sequence shown here is derived from an EMBL/GenBank/DDBJ whole genome shotgun (WGS) entry which is preliminary data.</text>
</comment>
<dbReference type="Proteomes" id="UP001148737">
    <property type="component" value="Unassembled WGS sequence"/>
</dbReference>